<protein>
    <submittedName>
        <fullName evidence="1">Uncharacterized protein</fullName>
    </submittedName>
</protein>
<evidence type="ECO:0000313" key="2">
    <source>
        <dbReference type="Proteomes" id="UP001057402"/>
    </source>
</evidence>
<evidence type="ECO:0000313" key="1">
    <source>
        <dbReference type="EMBL" id="KAI4382374.1"/>
    </source>
</evidence>
<proteinExistence type="predicted"/>
<reference evidence="2" key="1">
    <citation type="journal article" date="2023" name="Front. Plant Sci.">
        <title>Chromosomal-level genome assembly of Melastoma candidum provides insights into trichome evolution.</title>
        <authorList>
            <person name="Zhong Y."/>
            <person name="Wu W."/>
            <person name="Sun C."/>
            <person name="Zou P."/>
            <person name="Liu Y."/>
            <person name="Dai S."/>
            <person name="Zhou R."/>
        </authorList>
    </citation>
    <scope>NUCLEOTIDE SEQUENCE [LARGE SCALE GENOMIC DNA]</scope>
</reference>
<sequence length="226" mass="25648">MQRKHYRGLLNPQCVHGIDVVAAPSLDGVDEEELKRWVELTGRDLNFSVPPKASEFCSWRNLPVMEFALDKPLPQVKISSNYNQTKLLNGSGLHFGPVIAAKTIYEDDQGYLPIVSLPFADLKRVKVTWWNNLTHGIVKISSVSTSCMPYVKRDGRTFKLADAFPEHCPPGEFVREIPLPSLKLMKMNQVRALRSWCRSTLLALRSIKFKCGSDLILLLTNYYEVV</sequence>
<organism evidence="1 2">
    <name type="scientific">Melastoma candidum</name>
    <dbReference type="NCBI Taxonomy" id="119954"/>
    <lineage>
        <taxon>Eukaryota</taxon>
        <taxon>Viridiplantae</taxon>
        <taxon>Streptophyta</taxon>
        <taxon>Embryophyta</taxon>
        <taxon>Tracheophyta</taxon>
        <taxon>Spermatophyta</taxon>
        <taxon>Magnoliopsida</taxon>
        <taxon>eudicotyledons</taxon>
        <taxon>Gunneridae</taxon>
        <taxon>Pentapetalae</taxon>
        <taxon>rosids</taxon>
        <taxon>malvids</taxon>
        <taxon>Myrtales</taxon>
        <taxon>Melastomataceae</taxon>
        <taxon>Melastomatoideae</taxon>
        <taxon>Melastomateae</taxon>
        <taxon>Melastoma</taxon>
    </lineage>
</organism>
<dbReference type="EMBL" id="CM042882">
    <property type="protein sequence ID" value="KAI4382374.1"/>
    <property type="molecule type" value="Genomic_DNA"/>
</dbReference>
<name>A0ACB9RU71_9MYRT</name>
<gene>
    <name evidence="1" type="ORF">MLD38_008348</name>
</gene>
<accession>A0ACB9RU71</accession>
<dbReference type="Proteomes" id="UP001057402">
    <property type="component" value="Chromosome 3"/>
</dbReference>
<keyword evidence="2" id="KW-1185">Reference proteome</keyword>
<comment type="caution">
    <text evidence="1">The sequence shown here is derived from an EMBL/GenBank/DDBJ whole genome shotgun (WGS) entry which is preliminary data.</text>
</comment>